<dbReference type="RefSeq" id="XP_021835516.1">
    <property type="nucleotide sequence ID" value="XM_021979824.1"/>
</dbReference>
<feature type="compositionally biased region" description="Polar residues" evidence="9">
    <location>
        <begin position="221"/>
        <end position="231"/>
    </location>
</feature>
<reference evidence="12 13" key="2">
    <citation type="submission" date="2025-04" db="UniProtKB">
        <authorList>
            <consortium name="RefSeq"/>
        </authorList>
    </citation>
    <scope>IDENTIFICATION</scope>
    <source>
        <tissue evidence="14 15">Leaf</tissue>
    </source>
</reference>
<keyword evidence="6" id="KW-0804">Transcription</keyword>
<name>A0A9R0HRD2_SPIOL</name>
<keyword evidence="7 8" id="KW-0539">Nucleus</keyword>
<dbReference type="InterPro" id="IPR006563">
    <property type="entry name" value="POX_dom"/>
</dbReference>
<proteinExistence type="inferred from homology"/>
<feature type="DNA-binding region" description="Homeobox" evidence="8">
    <location>
        <begin position="420"/>
        <end position="482"/>
    </location>
</feature>
<dbReference type="Pfam" id="PF07526">
    <property type="entry name" value="POX"/>
    <property type="match status" value="1"/>
</dbReference>
<feature type="region of interest" description="Disordered" evidence="9">
    <location>
        <begin position="221"/>
        <end position="251"/>
    </location>
</feature>
<keyword evidence="4 8" id="KW-0238">DNA-binding</keyword>
<sequence>MILIANGKLIMESEPHMQLDFPICIPTALDGMPSQSLSESHLRTNFFQLNTQNDSLLGFPSVQGHSFKDIHGDNKAVNYDGLLINRGSNFNFQELFLGGTSVVSGLNDAANNSIISLQQEAPSESLGAMFSNGCSYASSSSIPSNLNSCGYDDGSFGYLNDRFPMQQELSWRASTSEFEPIRFHGSQDASNEWVVPSSANICTTHHHPYVTSRSHNELSLSLATSHSQTRIGSEHSSHRTKELSNNNNNRSFQFPPVVSGSRYLSVLQQILSDVSSYSLDGLDKTSFHSNNYFDPGSSSYKSSNEFHDNDGSFEVPSGSSKRSQMLSLLQMVDDRYNRCLDEIHMVVSAFHAATELDPKLHSCFALQTMSFFYKNLRERISNQILAMGMDNKGSARDNSFDKSFIQKQWTIQQLKKKDQLWRPQRGLPERSVSVLRAWMFDNFLHPYPKDAEKHLLAVKSGLTRSQVSNWFINARVRLWKPLVEDMCSEINRRKGSRQNEEETNNSNNSRSQLRIYDYDQRDSAIEQHREKGSVRSYW</sequence>
<evidence type="ECO:0000313" key="11">
    <source>
        <dbReference type="Proteomes" id="UP000813463"/>
    </source>
</evidence>
<dbReference type="Pfam" id="PF05920">
    <property type="entry name" value="Homeobox_KN"/>
    <property type="match status" value="1"/>
</dbReference>
<feature type="domain" description="Homeobox" evidence="10">
    <location>
        <begin position="418"/>
        <end position="481"/>
    </location>
</feature>
<evidence type="ECO:0000259" key="10">
    <source>
        <dbReference type="PROSITE" id="PS50071"/>
    </source>
</evidence>
<dbReference type="GO" id="GO:0003677">
    <property type="term" value="F:DNA binding"/>
    <property type="evidence" value="ECO:0007669"/>
    <property type="project" value="UniProtKB-UniRule"/>
</dbReference>
<protein>
    <submittedName>
        <fullName evidence="12 13">Homeobox protein ATH1 isoform X1</fullName>
    </submittedName>
</protein>
<dbReference type="GeneID" id="110775227"/>
<dbReference type="KEGG" id="soe:110775227"/>
<accession>A0A9R0HRD2</accession>
<evidence type="ECO:0000256" key="5">
    <source>
        <dbReference type="ARBA" id="ARBA00023155"/>
    </source>
</evidence>
<dbReference type="SMART" id="SM00389">
    <property type="entry name" value="HOX"/>
    <property type="match status" value="1"/>
</dbReference>
<dbReference type="Proteomes" id="UP000813463">
    <property type="component" value="Chromosome 1"/>
</dbReference>
<evidence type="ECO:0000256" key="7">
    <source>
        <dbReference type="ARBA" id="ARBA00023242"/>
    </source>
</evidence>
<dbReference type="Gene3D" id="1.10.10.60">
    <property type="entry name" value="Homeodomain-like"/>
    <property type="match status" value="1"/>
</dbReference>
<evidence type="ECO:0000256" key="3">
    <source>
        <dbReference type="ARBA" id="ARBA00023015"/>
    </source>
</evidence>
<dbReference type="RefSeq" id="XP_056698646.1">
    <property type="nucleotide sequence ID" value="XM_056842668.1"/>
</dbReference>
<dbReference type="SUPFAM" id="SSF46689">
    <property type="entry name" value="Homeodomain-like"/>
    <property type="match status" value="1"/>
</dbReference>
<dbReference type="InterPro" id="IPR001356">
    <property type="entry name" value="HD"/>
</dbReference>
<dbReference type="InterPro" id="IPR009057">
    <property type="entry name" value="Homeodomain-like_sf"/>
</dbReference>
<keyword evidence="3" id="KW-0805">Transcription regulation</keyword>
<evidence type="ECO:0000256" key="8">
    <source>
        <dbReference type="PROSITE-ProRule" id="PRU00108"/>
    </source>
</evidence>
<dbReference type="PANTHER" id="PTHR11850">
    <property type="entry name" value="HOMEOBOX PROTEIN TRANSCRIPTION FACTORS"/>
    <property type="match status" value="1"/>
</dbReference>
<dbReference type="SMART" id="SM00574">
    <property type="entry name" value="POX"/>
    <property type="match status" value="1"/>
</dbReference>
<evidence type="ECO:0000256" key="1">
    <source>
        <dbReference type="ARBA" id="ARBA00004123"/>
    </source>
</evidence>
<dbReference type="InterPro" id="IPR008422">
    <property type="entry name" value="KN_HD"/>
</dbReference>
<gene>
    <name evidence="12 13 14 15" type="primary">LOC110775227</name>
</gene>
<keyword evidence="11" id="KW-1185">Reference proteome</keyword>
<evidence type="ECO:0000256" key="6">
    <source>
        <dbReference type="ARBA" id="ARBA00023163"/>
    </source>
</evidence>
<keyword evidence="5 8" id="KW-0371">Homeobox</keyword>
<feature type="compositionally biased region" description="Basic and acidic residues" evidence="9">
    <location>
        <begin position="232"/>
        <end position="242"/>
    </location>
</feature>
<dbReference type="CDD" id="cd00086">
    <property type="entry name" value="homeodomain"/>
    <property type="match status" value="1"/>
</dbReference>
<evidence type="ECO:0000313" key="13">
    <source>
        <dbReference type="RefSeq" id="XP_021835517.1"/>
    </source>
</evidence>
<dbReference type="AlphaFoldDB" id="A0A9R0HRD2"/>
<evidence type="ECO:0000313" key="14">
    <source>
        <dbReference type="RefSeq" id="XP_056698641.1"/>
    </source>
</evidence>
<feature type="region of interest" description="Disordered" evidence="9">
    <location>
        <begin position="493"/>
        <end position="513"/>
    </location>
</feature>
<dbReference type="InterPro" id="IPR050224">
    <property type="entry name" value="TALE_homeobox"/>
</dbReference>
<evidence type="ECO:0000256" key="2">
    <source>
        <dbReference type="ARBA" id="ARBA00006454"/>
    </source>
</evidence>
<evidence type="ECO:0000256" key="9">
    <source>
        <dbReference type="SAM" id="MobiDB-lite"/>
    </source>
</evidence>
<evidence type="ECO:0000313" key="15">
    <source>
        <dbReference type="RefSeq" id="XP_056698646.1"/>
    </source>
</evidence>
<dbReference type="GO" id="GO:0005634">
    <property type="term" value="C:nucleus"/>
    <property type="evidence" value="ECO:0000318"/>
    <property type="project" value="GO_Central"/>
</dbReference>
<organism evidence="11 13">
    <name type="scientific">Spinacia oleracea</name>
    <name type="common">Spinach</name>
    <dbReference type="NCBI Taxonomy" id="3562"/>
    <lineage>
        <taxon>Eukaryota</taxon>
        <taxon>Viridiplantae</taxon>
        <taxon>Streptophyta</taxon>
        <taxon>Embryophyta</taxon>
        <taxon>Tracheophyta</taxon>
        <taxon>Spermatophyta</taxon>
        <taxon>Magnoliopsida</taxon>
        <taxon>eudicotyledons</taxon>
        <taxon>Gunneridae</taxon>
        <taxon>Pentapetalae</taxon>
        <taxon>Caryophyllales</taxon>
        <taxon>Chenopodiaceae</taxon>
        <taxon>Chenopodioideae</taxon>
        <taxon>Anserineae</taxon>
        <taxon>Spinacia</taxon>
    </lineage>
</organism>
<evidence type="ECO:0000313" key="12">
    <source>
        <dbReference type="RefSeq" id="XP_021835516.1"/>
    </source>
</evidence>
<dbReference type="GO" id="GO:0006355">
    <property type="term" value="P:regulation of DNA-templated transcription"/>
    <property type="evidence" value="ECO:0007669"/>
    <property type="project" value="InterPro"/>
</dbReference>
<evidence type="ECO:0000256" key="4">
    <source>
        <dbReference type="ARBA" id="ARBA00023125"/>
    </source>
</evidence>
<reference evidence="11" key="1">
    <citation type="journal article" date="2021" name="Nat. Commun.">
        <title>Genomic analyses provide insights into spinach domestication and the genetic basis of agronomic traits.</title>
        <authorList>
            <person name="Cai X."/>
            <person name="Sun X."/>
            <person name="Xu C."/>
            <person name="Sun H."/>
            <person name="Wang X."/>
            <person name="Ge C."/>
            <person name="Zhang Z."/>
            <person name="Wang Q."/>
            <person name="Fei Z."/>
            <person name="Jiao C."/>
            <person name="Wang Q."/>
        </authorList>
    </citation>
    <scope>NUCLEOTIDE SEQUENCE [LARGE SCALE GENOMIC DNA]</scope>
    <source>
        <strain evidence="11">cv. Varoflay</strain>
    </source>
</reference>
<comment type="subcellular location">
    <subcellularLocation>
        <location evidence="1 8">Nucleus</location>
    </subcellularLocation>
</comment>
<comment type="similarity">
    <text evidence="2">Belongs to the TALE/BELL homeobox family.</text>
</comment>
<dbReference type="PROSITE" id="PS50071">
    <property type="entry name" value="HOMEOBOX_2"/>
    <property type="match status" value="1"/>
</dbReference>
<dbReference type="RefSeq" id="XP_021835517.1">
    <property type="nucleotide sequence ID" value="XM_021979825.1"/>
</dbReference>
<dbReference type="OrthoDB" id="10056939at2759"/>
<dbReference type="RefSeq" id="XP_056698641.1">
    <property type="nucleotide sequence ID" value="XM_056842663.1"/>
</dbReference>